<dbReference type="InterPro" id="IPR011990">
    <property type="entry name" value="TPR-like_helical_dom_sf"/>
</dbReference>
<evidence type="ECO:0000256" key="1">
    <source>
        <dbReference type="ARBA" id="ARBA00007626"/>
    </source>
</evidence>
<dbReference type="Proteomes" id="UP001177003">
    <property type="component" value="Chromosome 2"/>
</dbReference>
<dbReference type="PANTHER" id="PTHR47936">
    <property type="entry name" value="PPR_LONG DOMAIN-CONTAINING PROTEIN"/>
    <property type="match status" value="1"/>
</dbReference>
<reference evidence="4" key="1">
    <citation type="submission" date="2023-04" db="EMBL/GenBank/DDBJ databases">
        <authorList>
            <person name="Vijverberg K."/>
            <person name="Xiong W."/>
            <person name="Schranz E."/>
        </authorList>
    </citation>
    <scope>NUCLEOTIDE SEQUENCE</scope>
</reference>
<protein>
    <recommendedName>
        <fullName evidence="6">Pentacotripeptide-repeat region of PRORP domain-containing protein</fullName>
    </recommendedName>
</protein>
<accession>A0AA35YEX3</accession>
<evidence type="ECO:0008006" key="6">
    <source>
        <dbReference type="Google" id="ProtNLM"/>
    </source>
</evidence>
<gene>
    <name evidence="4" type="ORF">LSALG_LOCUS12301</name>
</gene>
<keyword evidence="2" id="KW-0677">Repeat</keyword>
<comment type="similarity">
    <text evidence="1">Belongs to the PPR family. P subfamily.</text>
</comment>
<feature type="repeat" description="PPR" evidence="3">
    <location>
        <begin position="390"/>
        <end position="424"/>
    </location>
</feature>
<dbReference type="Pfam" id="PF01535">
    <property type="entry name" value="PPR"/>
    <property type="match status" value="1"/>
</dbReference>
<dbReference type="EMBL" id="OX465078">
    <property type="protein sequence ID" value="CAI9272058.1"/>
    <property type="molecule type" value="Genomic_DNA"/>
</dbReference>
<dbReference type="Gene3D" id="1.25.40.10">
    <property type="entry name" value="Tetratricopeptide repeat domain"/>
    <property type="match status" value="3"/>
</dbReference>
<organism evidence="4 5">
    <name type="scientific">Lactuca saligna</name>
    <name type="common">Willowleaf lettuce</name>
    <dbReference type="NCBI Taxonomy" id="75948"/>
    <lineage>
        <taxon>Eukaryota</taxon>
        <taxon>Viridiplantae</taxon>
        <taxon>Streptophyta</taxon>
        <taxon>Embryophyta</taxon>
        <taxon>Tracheophyta</taxon>
        <taxon>Spermatophyta</taxon>
        <taxon>Magnoliopsida</taxon>
        <taxon>eudicotyledons</taxon>
        <taxon>Gunneridae</taxon>
        <taxon>Pentapetalae</taxon>
        <taxon>asterids</taxon>
        <taxon>campanulids</taxon>
        <taxon>Asterales</taxon>
        <taxon>Asteraceae</taxon>
        <taxon>Cichorioideae</taxon>
        <taxon>Cichorieae</taxon>
        <taxon>Lactucinae</taxon>
        <taxon>Lactuca</taxon>
    </lineage>
</organism>
<keyword evidence="5" id="KW-1185">Reference proteome</keyword>
<feature type="repeat" description="PPR" evidence="3">
    <location>
        <begin position="215"/>
        <end position="249"/>
    </location>
</feature>
<dbReference type="PANTHER" id="PTHR47936:SF1">
    <property type="entry name" value="PENTATRICOPEPTIDE REPEAT-CONTAINING PROTEIN GUN1, CHLOROPLASTIC"/>
    <property type="match status" value="1"/>
</dbReference>
<evidence type="ECO:0000256" key="2">
    <source>
        <dbReference type="ARBA" id="ARBA00022737"/>
    </source>
</evidence>
<evidence type="ECO:0000313" key="4">
    <source>
        <dbReference type="EMBL" id="CAI9272058.1"/>
    </source>
</evidence>
<feature type="repeat" description="PPR" evidence="3">
    <location>
        <begin position="355"/>
        <end position="389"/>
    </location>
</feature>
<evidence type="ECO:0000313" key="5">
    <source>
        <dbReference type="Proteomes" id="UP001177003"/>
    </source>
</evidence>
<feature type="repeat" description="PPR" evidence="3">
    <location>
        <begin position="320"/>
        <end position="354"/>
    </location>
</feature>
<dbReference type="InterPro" id="IPR002885">
    <property type="entry name" value="PPR_rpt"/>
</dbReference>
<dbReference type="GO" id="GO:0009507">
    <property type="term" value="C:chloroplast"/>
    <property type="evidence" value="ECO:0007669"/>
    <property type="project" value="TreeGrafter"/>
</dbReference>
<dbReference type="PROSITE" id="PS51375">
    <property type="entry name" value="PPR"/>
    <property type="match status" value="6"/>
</dbReference>
<name>A0AA35YEX3_LACSI</name>
<dbReference type="Pfam" id="PF13812">
    <property type="entry name" value="PPR_3"/>
    <property type="match status" value="1"/>
</dbReference>
<dbReference type="NCBIfam" id="TIGR00756">
    <property type="entry name" value="PPR"/>
    <property type="match status" value="5"/>
</dbReference>
<feature type="repeat" description="PPR" evidence="3">
    <location>
        <begin position="460"/>
        <end position="494"/>
    </location>
</feature>
<sequence length="548" mass="62407">MKTLLRRIIIPYTKSSSSINTSLPRFQSCINTAAESPHTAAAQVEEEKTAETITCVCKSFSNNLNWETLNRKLKFVDVRNSAIINKVLIQLQEPPNAKKALSFFHWSSHFGKITHQTQTYALVIHILVNAKLIRDASALIESVLIRSVTGNLKDPDCKGSSSVLSFIHSLMSSYEVTSSTPFVFDLTIQICSKLRMIDEAIDVCFCLGEHGFRLSVISYNTLLHVIKKSDKTKLVWRIYEQMIKHRTYPNEKTTGIMISALCKQGKLQTFVDMIDRIDGKRCLPRVIVNTCLVFTMIEEGKIEDGLVLLKRMLIKNMITDTISYSLIVYAKIKLGQLESAREVFDEMLKRGFKANSFVHTSFIGAYCKAGNVEIGDELFKEMEHTGLKPYNDTYTHMILGFSKVGRFEESLNLCQKMVQNGFLPSCLTFNEVVKMVNGHESVRKVDEMLTLLLDKGFLPDANTYTYLVAGYGRDGDVEGVLKVYYEMEFRKLSPGVLVFTWLIVSLYECGRLEESERYFRTMKARSLVPIDYTYHKLISNLEIDKDIN</sequence>
<dbReference type="GO" id="GO:0010019">
    <property type="term" value="P:chloroplast-nucleus signaling pathway"/>
    <property type="evidence" value="ECO:0007669"/>
    <property type="project" value="TreeGrafter"/>
</dbReference>
<evidence type="ECO:0000256" key="3">
    <source>
        <dbReference type="PROSITE-ProRule" id="PRU00708"/>
    </source>
</evidence>
<proteinExistence type="inferred from homology"/>
<dbReference type="Pfam" id="PF13041">
    <property type="entry name" value="PPR_2"/>
    <property type="match status" value="2"/>
</dbReference>
<dbReference type="AlphaFoldDB" id="A0AA35YEX3"/>
<dbReference type="GO" id="GO:0031930">
    <property type="term" value="P:mitochondria-nucleus signaling pathway"/>
    <property type="evidence" value="ECO:0007669"/>
    <property type="project" value="TreeGrafter"/>
</dbReference>
<feature type="repeat" description="PPR" evidence="3">
    <location>
        <begin position="495"/>
        <end position="529"/>
    </location>
</feature>